<keyword evidence="2 3" id="KW-0732">Signal</keyword>
<keyword evidence="6" id="KW-1185">Reference proteome</keyword>
<dbReference type="EMBL" id="MPIN01000003">
    <property type="protein sequence ID" value="OJH40263.1"/>
    <property type="molecule type" value="Genomic_DNA"/>
</dbReference>
<evidence type="ECO:0000256" key="2">
    <source>
        <dbReference type="ARBA" id="ARBA00022729"/>
    </source>
</evidence>
<dbReference type="GO" id="GO:0005576">
    <property type="term" value="C:extracellular region"/>
    <property type="evidence" value="ECO:0007669"/>
    <property type="project" value="UniProtKB-SubCell"/>
</dbReference>
<evidence type="ECO:0000313" key="6">
    <source>
        <dbReference type="Proteomes" id="UP000182229"/>
    </source>
</evidence>
<dbReference type="GO" id="GO:0016810">
    <property type="term" value="F:hydrolase activity, acting on carbon-nitrogen (but not peptide) bonds"/>
    <property type="evidence" value="ECO:0007669"/>
    <property type="project" value="InterPro"/>
</dbReference>
<dbReference type="PANTHER" id="PTHR34216">
    <property type="match status" value="1"/>
</dbReference>
<dbReference type="GO" id="GO:0005975">
    <property type="term" value="P:carbohydrate metabolic process"/>
    <property type="evidence" value="ECO:0007669"/>
    <property type="project" value="InterPro"/>
</dbReference>
<feature type="signal peptide" evidence="3">
    <location>
        <begin position="1"/>
        <end position="18"/>
    </location>
</feature>
<dbReference type="SUPFAM" id="SSF88713">
    <property type="entry name" value="Glycoside hydrolase/deacetylase"/>
    <property type="match status" value="1"/>
</dbReference>
<dbReference type="CDD" id="cd10970">
    <property type="entry name" value="CE4_DAC_u1_6s"/>
    <property type="match status" value="1"/>
</dbReference>
<comment type="caution">
    <text evidence="5">The sequence shown here is derived from an EMBL/GenBank/DDBJ whole genome shotgun (WGS) entry which is preliminary data.</text>
</comment>
<dbReference type="Gene3D" id="3.20.20.370">
    <property type="entry name" value="Glycoside hydrolase/deacetylase"/>
    <property type="match status" value="1"/>
</dbReference>
<gene>
    <name evidence="5" type="ORF">BON30_14565</name>
</gene>
<feature type="chain" id="PRO_5011978906" description="NodB homology domain-containing protein" evidence="3">
    <location>
        <begin position="19"/>
        <end position="562"/>
    </location>
</feature>
<proteinExistence type="predicted"/>
<organism evidence="5 6">
    <name type="scientific">Cystobacter ferrugineus</name>
    <dbReference type="NCBI Taxonomy" id="83449"/>
    <lineage>
        <taxon>Bacteria</taxon>
        <taxon>Pseudomonadati</taxon>
        <taxon>Myxococcota</taxon>
        <taxon>Myxococcia</taxon>
        <taxon>Myxococcales</taxon>
        <taxon>Cystobacterineae</taxon>
        <taxon>Archangiaceae</taxon>
        <taxon>Cystobacter</taxon>
    </lineage>
</organism>
<reference evidence="5 6" key="2">
    <citation type="submission" date="2016-12" db="EMBL/GenBank/DDBJ databases">
        <title>Draft Genome Sequence of Cystobacter ferrugineus Strain Cbfe23.</title>
        <authorList>
            <person name="Akbar S."/>
            <person name="Dowd S.E."/>
            <person name="Stevens D.C."/>
        </authorList>
    </citation>
    <scope>NUCLEOTIDE SEQUENCE [LARGE SCALE GENOMIC DNA]</scope>
    <source>
        <strain evidence="5 6">Cbfe23</strain>
    </source>
</reference>
<sequence>MLRGLVMALLVSMGPAWGSTPFQRGMVSITLDDGLSSQYTTARPALNARGISATFFLITQNIRGGFSGYVTVPQVQTLISEGHEIGSHTITHPDLTTLTANALEIELHDSQAWLKSQFGLLSVPSFASPYGAYNPSVLSTISKYYGSHRTVNGGQNFKDSNILQLRSYDVHTGITVDTVRSWIDAAAADGSWLILTFHQIVTGTASSSTEYGAADFAAILDAIKAKNVDIVTVSEGRSRMDGSTGDASGDTSVYADALGDGFSDRSYTPHNLDNRTVVRTGLASLSAELNKWNAVYLHHISGLPASQYTSLELWVHGGTEGGQGVRLLAYDGSQKLGSVRLDAVMGHAIQAGTWQQVLVPLSSIGVSSTGTVRDLYLQDDTGTNQSTVYFDDIRLLRSSTPPPTTPPTEPPPTPAFTLYADSLHTTFKDRSWATRNLAAANPVHSGTSAISFEPDSWKALLFNTTTRVDLSLYKTLSFWVHGGSTGGQVVRVLLKEDGLTELGGMRFDVALGHAIKPGVWEQVLIPLSSLGASSRLLQEIYFQDQSGKDQGTLFLDDIQLLP</sequence>
<dbReference type="InterPro" id="IPR011330">
    <property type="entry name" value="Glyco_hydro/deAcase_b/a-brl"/>
</dbReference>
<evidence type="ECO:0000256" key="3">
    <source>
        <dbReference type="SAM" id="SignalP"/>
    </source>
</evidence>
<evidence type="ECO:0000313" key="5">
    <source>
        <dbReference type="EMBL" id="OJH40263.1"/>
    </source>
</evidence>
<dbReference type="STRING" id="83449.BON30_14565"/>
<dbReference type="InterPro" id="IPR051398">
    <property type="entry name" value="Polysacch_Deacetylase"/>
</dbReference>
<name>A0A1L9BDF4_9BACT</name>
<evidence type="ECO:0000256" key="1">
    <source>
        <dbReference type="ARBA" id="ARBA00004613"/>
    </source>
</evidence>
<accession>A0A1L9BDF4</accession>
<reference evidence="6" key="1">
    <citation type="submission" date="2016-11" db="EMBL/GenBank/DDBJ databases">
        <authorList>
            <person name="Shukria A."/>
            <person name="Stevens D.C."/>
        </authorList>
    </citation>
    <scope>NUCLEOTIDE SEQUENCE [LARGE SCALE GENOMIC DNA]</scope>
    <source>
        <strain evidence="6">Cbfe23</strain>
    </source>
</reference>
<dbReference type="PROSITE" id="PS51677">
    <property type="entry name" value="NODB"/>
    <property type="match status" value="1"/>
</dbReference>
<protein>
    <recommendedName>
        <fullName evidence="4">NodB homology domain-containing protein</fullName>
    </recommendedName>
</protein>
<evidence type="ECO:0000259" key="4">
    <source>
        <dbReference type="PROSITE" id="PS51677"/>
    </source>
</evidence>
<dbReference type="InterPro" id="IPR002509">
    <property type="entry name" value="NODB_dom"/>
</dbReference>
<dbReference type="Proteomes" id="UP000182229">
    <property type="component" value="Unassembled WGS sequence"/>
</dbReference>
<dbReference type="Pfam" id="PF01522">
    <property type="entry name" value="Polysacc_deac_1"/>
    <property type="match status" value="1"/>
</dbReference>
<feature type="domain" description="NodB homology" evidence="4">
    <location>
        <begin position="25"/>
        <end position="231"/>
    </location>
</feature>
<dbReference type="AlphaFoldDB" id="A0A1L9BDF4"/>
<comment type="subcellular location">
    <subcellularLocation>
        <location evidence="1">Secreted</location>
    </subcellularLocation>
</comment>
<dbReference type="PANTHER" id="PTHR34216:SF3">
    <property type="entry name" value="POLY-BETA-1,6-N-ACETYL-D-GLUCOSAMINE N-DEACETYLASE"/>
    <property type="match status" value="1"/>
</dbReference>
<dbReference type="Gene3D" id="2.60.120.430">
    <property type="entry name" value="Galactose-binding lectin"/>
    <property type="match status" value="2"/>
</dbReference>